<dbReference type="PROSITE" id="PS00086">
    <property type="entry name" value="CYTOCHROME_P450"/>
    <property type="match status" value="1"/>
</dbReference>
<dbReference type="EMBL" id="JBFTWV010000153">
    <property type="protein sequence ID" value="KAL2785163.1"/>
    <property type="molecule type" value="Genomic_DNA"/>
</dbReference>
<evidence type="ECO:0000256" key="7">
    <source>
        <dbReference type="ARBA" id="ARBA00023002"/>
    </source>
</evidence>
<dbReference type="PROSITE" id="PS00197">
    <property type="entry name" value="2FE2S_FER_1"/>
    <property type="match status" value="1"/>
</dbReference>
<evidence type="ECO:0000256" key="10">
    <source>
        <dbReference type="SAM" id="MobiDB-lite"/>
    </source>
</evidence>
<keyword evidence="4" id="KW-0288">FMN</keyword>
<accession>A0ABR4FPI4</accession>
<dbReference type="InterPro" id="IPR002397">
    <property type="entry name" value="Cyt_P450_B"/>
</dbReference>
<dbReference type="Gene3D" id="2.40.30.10">
    <property type="entry name" value="Translation factors"/>
    <property type="match status" value="1"/>
</dbReference>
<feature type="region of interest" description="Disordered" evidence="10">
    <location>
        <begin position="1"/>
        <end position="29"/>
    </location>
</feature>
<keyword evidence="9" id="KW-0411">Iron-sulfur</keyword>
<dbReference type="InterPro" id="IPR039261">
    <property type="entry name" value="FNR_nucleotide-bd"/>
</dbReference>
<dbReference type="PRINTS" id="PR00359">
    <property type="entry name" value="BP450"/>
</dbReference>
<name>A0ABR4FPI4_9EURO</name>
<evidence type="ECO:0000256" key="5">
    <source>
        <dbReference type="ARBA" id="ARBA00022714"/>
    </source>
</evidence>
<dbReference type="Gene3D" id="3.10.20.30">
    <property type="match status" value="1"/>
</dbReference>
<dbReference type="InterPro" id="IPR001128">
    <property type="entry name" value="Cyt_P450"/>
</dbReference>
<keyword evidence="14" id="KW-1185">Reference proteome</keyword>
<dbReference type="InterPro" id="IPR017938">
    <property type="entry name" value="Riboflavin_synthase-like_b-brl"/>
</dbReference>
<dbReference type="InterPro" id="IPR036396">
    <property type="entry name" value="Cyt_P450_sf"/>
</dbReference>
<dbReference type="PROSITE" id="PS51085">
    <property type="entry name" value="2FE2S_FER_2"/>
    <property type="match status" value="1"/>
</dbReference>
<evidence type="ECO:0000256" key="8">
    <source>
        <dbReference type="ARBA" id="ARBA00023004"/>
    </source>
</evidence>
<dbReference type="Pfam" id="PF00067">
    <property type="entry name" value="p450"/>
    <property type="match status" value="1"/>
</dbReference>
<organism evidence="13 14">
    <name type="scientific">Aspergillus keveii</name>
    <dbReference type="NCBI Taxonomy" id="714993"/>
    <lineage>
        <taxon>Eukaryota</taxon>
        <taxon>Fungi</taxon>
        <taxon>Dikarya</taxon>
        <taxon>Ascomycota</taxon>
        <taxon>Pezizomycotina</taxon>
        <taxon>Eurotiomycetes</taxon>
        <taxon>Eurotiomycetidae</taxon>
        <taxon>Eurotiales</taxon>
        <taxon>Aspergillaceae</taxon>
        <taxon>Aspergillus</taxon>
        <taxon>Aspergillus subgen. Nidulantes</taxon>
    </lineage>
</organism>
<evidence type="ECO:0000256" key="3">
    <source>
        <dbReference type="ARBA" id="ARBA00022630"/>
    </source>
</evidence>
<sequence>MATVIAPQRPGLSTTELEPSPGCPFRNPQNLHSDLAHTRSNPSIEFSPILNAFIVSRYTDILHVLDNPSVFGSKGVTVPDFPDPVKPIFASRVPEGGTLLGWDNPDHDRLRASVAGFFIPRKLSRFQPLMAELAHELIDGFVREGKVEIKSQFALPLPLKMITAVAGLNPARWRWIGRCLSLFGGITEVEGEEDLTIEQKVQDVLDLHDYVACVIQERKHDRRDDLISHIWDVRDSGTVQMTDFEHLAMIPGLLLAGHETTTSVLTMGLSHLLHHGLWEQATANEASIVAAIEELLRYESAITGMPRVVKEKTTLGDRTLDPGDRVFLAYNSGSRDDDVFECPGQLQLGRKFPKQHLGFGRGIHACLGAPLARLLLKTEMMVLRERLQGLRLVTPYEQIRYEKVGASRGVEGVLVAWDTPKHEPRAWTEQGLKSSTTVAAGKQNLATSIPAVVTKLVLLTDEILEVTLAAKSRTLTPLPVWQPGAHIDILSPHGYRQYSLCSGPHDLNTWTVAIRKEGDGSGGSLWFHENLDEGTEVTVRGPRNHFRLQSSPRYVFIAGGIGITPIKPMLEEAKRQQAEYKLVYLGRSRSTMAYHAELARDHPGAVEIWTGDEKDNARFDLAELVAQQEEGTQIYCCGPERLVLALEDECRGNPKVQLRVERFHAASNVTFLPNRSFDVVLNRSGRTLSVPAEKTMLEVLNQNGCGVMSTCSKGTCGTCEVRVLEGDPEHRDSVLSPEERSENTLVMPCVSRCLGERLVLDLW</sequence>
<gene>
    <name evidence="13" type="ORF">BJX66DRAFT_67553</name>
</gene>
<dbReference type="Proteomes" id="UP001610563">
    <property type="component" value="Unassembled WGS sequence"/>
</dbReference>
<evidence type="ECO:0000256" key="2">
    <source>
        <dbReference type="ARBA" id="ARBA00010617"/>
    </source>
</evidence>
<evidence type="ECO:0000256" key="4">
    <source>
        <dbReference type="ARBA" id="ARBA00022643"/>
    </source>
</evidence>
<evidence type="ECO:0000313" key="14">
    <source>
        <dbReference type="Proteomes" id="UP001610563"/>
    </source>
</evidence>
<comment type="caution">
    <text evidence="13">The sequence shown here is derived from an EMBL/GenBank/DDBJ whole genome shotgun (WGS) entry which is preliminary data.</text>
</comment>
<protein>
    <submittedName>
        <fullName evidence="13">Cytochrome P450</fullName>
    </submittedName>
</protein>
<feature type="domain" description="FAD-binding FR-type" evidence="12">
    <location>
        <begin position="446"/>
        <end position="549"/>
    </location>
</feature>
<keyword evidence="8" id="KW-0408">Iron</keyword>
<keyword evidence="6" id="KW-0479">Metal-binding</keyword>
<dbReference type="CDD" id="cd00207">
    <property type="entry name" value="fer2"/>
    <property type="match status" value="1"/>
</dbReference>
<dbReference type="SUPFAM" id="SSF48264">
    <property type="entry name" value="Cytochrome P450"/>
    <property type="match status" value="1"/>
</dbReference>
<evidence type="ECO:0000259" key="11">
    <source>
        <dbReference type="PROSITE" id="PS51085"/>
    </source>
</evidence>
<evidence type="ECO:0000313" key="13">
    <source>
        <dbReference type="EMBL" id="KAL2785163.1"/>
    </source>
</evidence>
<evidence type="ECO:0000259" key="12">
    <source>
        <dbReference type="PROSITE" id="PS51384"/>
    </source>
</evidence>
<dbReference type="SUPFAM" id="SSF52343">
    <property type="entry name" value="Ferredoxin reductase-like, C-terminal NADP-linked domain"/>
    <property type="match status" value="1"/>
</dbReference>
<keyword evidence="7" id="KW-0560">Oxidoreductase</keyword>
<dbReference type="CDD" id="cd06185">
    <property type="entry name" value="PDR_like"/>
    <property type="match status" value="1"/>
</dbReference>
<dbReference type="Gene3D" id="1.10.630.10">
    <property type="entry name" value="Cytochrome P450"/>
    <property type="match status" value="1"/>
</dbReference>
<dbReference type="Pfam" id="PF22290">
    <property type="entry name" value="DmmA-like_N"/>
    <property type="match status" value="1"/>
</dbReference>
<comment type="similarity">
    <text evidence="2">Belongs to the cytochrome P450 family.</text>
</comment>
<dbReference type="SUPFAM" id="SSF63380">
    <property type="entry name" value="Riboflavin synthase domain-like"/>
    <property type="match status" value="1"/>
</dbReference>
<dbReference type="PRINTS" id="PR00385">
    <property type="entry name" value="P450"/>
</dbReference>
<feature type="domain" description="2Fe-2S ferredoxin-type" evidence="11">
    <location>
        <begin position="667"/>
        <end position="763"/>
    </location>
</feature>
<dbReference type="InterPro" id="IPR017972">
    <property type="entry name" value="Cyt_P450_CS"/>
</dbReference>
<dbReference type="PANTHER" id="PTHR46696:SF6">
    <property type="entry name" value="P450, PUTATIVE (EUROFUNG)-RELATED"/>
    <property type="match status" value="1"/>
</dbReference>
<dbReference type="SUPFAM" id="SSF54292">
    <property type="entry name" value="2Fe-2S ferredoxin-like"/>
    <property type="match status" value="1"/>
</dbReference>
<dbReference type="InterPro" id="IPR017927">
    <property type="entry name" value="FAD-bd_FR_type"/>
</dbReference>
<dbReference type="Gene3D" id="3.40.50.80">
    <property type="entry name" value="Nucleotide-binding domain of ferredoxin-NADP reductase (FNR) module"/>
    <property type="match status" value="1"/>
</dbReference>
<dbReference type="PROSITE" id="PS51384">
    <property type="entry name" value="FAD_FR"/>
    <property type="match status" value="1"/>
</dbReference>
<comment type="cofactor">
    <cofactor evidence="1">
        <name>FMN</name>
        <dbReference type="ChEBI" id="CHEBI:58210"/>
    </cofactor>
</comment>
<evidence type="ECO:0000256" key="1">
    <source>
        <dbReference type="ARBA" id="ARBA00001917"/>
    </source>
</evidence>
<dbReference type="InterPro" id="IPR054582">
    <property type="entry name" value="DmmA-like_N"/>
</dbReference>
<keyword evidence="5" id="KW-0001">2Fe-2S</keyword>
<dbReference type="PANTHER" id="PTHR46696">
    <property type="entry name" value="P450, PUTATIVE (EUROFUNG)-RELATED"/>
    <property type="match status" value="1"/>
</dbReference>
<dbReference type="InterPro" id="IPR001041">
    <property type="entry name" value="2Fe-2S_ferredoxin-type"/>
</dbReference>
<dbReference type="InterPro" id="IPR036010">
    <property type="entry name" value="2Fe-2S_ferredoxin-like_sf"/>
</dbReference>
<proteinExistence type="inferred from homology"/>
<keyword evidence="3" id="KW-0285">Flavoprotein</keyword>
<dbReference type="InterPro" id="IPR006058">
    <property type="entry name" value="2Fe2S_fd_BS"/>
</dbReference>
<evidence type="ECO:0000256" key="6">
    <source>
        <dbReference type="ARBA" id="ARBA00022723"/>
    </source>
</evidence>
<dbReference type="Pfam" id="PF00111">
    <property type="entry name" value="Fer2"/>
    <property type="match status" value="1"/>
</dbReference>
<dbReference type="InterPro" id="IPR012675">
    <property type="entry name" value="Beta-grasp_dom_sf"/>
</dbReference>
<reference evidence="13 14" key="1">
    <citation type="submission" date="2024-07" db="EMBL/GenBank/DDBJ databases">
        <title>Section-level genome sequencing and comparative genomics of Aspergillus sections Usti and Cavernicolus.</title>
        <authorList>
            <consortium name="Lawrence Berkeley National Laboratory"/>
            <person name="Nybo J.L."/>
            <person name="Vesth T.C."/>
            <person name="Theobald S."/>
            <person name="Frisvad J.C."/>
            <person name="Larsen T.O."/>
            <person name="Kjaerboelling I."/>
            <person name="Rothschild-Mancinelli K."/>
            <person name="Lyhne E.K."/>
            <person name="Kogle M.E."/>
            <person name="Barry K."/>
            <person name="Clum A."/>
            <person name="Na H."/>
            <person name="Ledsgaard L."/>
            <person name="Lin J."/>
            <person name="Lipzen A."/>
            <person name="Kuo A."/>
            <person name="Riley R."/>
            <person name="Mondo S."/>
            <person name="Labutti K."/>
            <person name="Haridas S."/>
            <person name="Pangalinan J."/>
            <person name="Salamov A.A."/>
            <person name="Simmons B.A."/>
            <person name="Magnuson J.K."/>
            <person name="Chen J."/>
            <person name="Drula E."/>
            <person name="Henrissat B."/>
            <person name="Wiebenga A."/>
            <person name="Lubbers R.J."/>
            <person name="Gomes A.C."/>
            <person name="Makela M.R."/>
            <person name="Stajich J."/>
            <person name="Grigoriev I.V."/>
            <person name="Mortensen U.H."/>
            <person name="De Vries R.P."/>
            <person name="Baker S.E."/>
            <person name="Andersen M.R."/>
        </authorList>
    </citation>
    <scope>NUCLEOTIDE SEQUENCE [LARGE SCALE GENOMIC DNA]</scope>
    <source>
        <strain evidence="13 14">CBS 209.92</strain>
    </source>
</reference>
<evidence type="ECO:0000256" key="9">
    <source>
        <dbReference type="ARBA" id="ARBA00023014"/>
    </source>
</evidence>